<feature type="domain" description="Enoyl reductase (ER)" evidence="1">
    <location>
        <begin position="11"/>
        <end position="322"/>
    </location>
</feature>
<dbReference type="STRING" id="247633.GP2143_12144"/>
<reference evidence="2 3" key="1">
    <citation type="journal article" date="2010" name="J. Bacteriol.">
        <title>Genome sequence of the oligotrophic marine Gammaproteobacterium HTCC2143, isolated from the Oregon Coast.</title>
        <authorList>
            <person name="Oh H.M."/>
            <person name="Kang I."/>
            <person name="Ferriera S."/>
            <person name="Giovannoni S.J."/>
            <person name="Cho J.C."/>
        </authorList>
    </citation>
    <scope>NUCLEOTIDE SEQUENCE [LARGE SCALE GENOMIC DNA]</scope>
    <source>
        <strain evidence="2 3">HTCC2143</strain>
    </source>
</reference>
<dbReference type="Gene3D" id="3.40.50.720">
    <property type="entry name" value="NAD(P)-binding Rossmann-like Domain"/>
    <property type="match status" value="1"/>
</dbReference>
<dbReference type="Pfam" id="PF08240">
    <property type="entry name" value="ADH_N"/>
    <property type="match status" value="1"/>
</dbReference>
<comment type="caution">
    <text evidence="2">The sequence shown here is derived from an EMBL/GenBank/DDBJ whole genome shotgun (WGS) entry which is preliminary data.</text>
</comment>
<dbReference type="InterPro" id="IPR013149">
    <property type="entry name" value="ADH-like_C"/>
</dbReference>
<dbReference type="Proteomes" id="UP000004931">
    <property type="component" value="Unassembled WGS sequence"/>
</dbReference>
<dbReference type="SUPFAM" id="SSF51735">
    <property type="entry name" value="NAD(P)-binding Rossmann-fold domains"/>
    <property type="match status" value="1"/>
</dbReference>
<name>A0YH75_9GAMM</name>
<dbReference type="InterPro" id="IPR013154">
    <property type="entry name" value="ADH-like_N"/>
</dbReference>
<dbReference type="InterPro" id="IPR011032">
    <property type="entry name" value="GroES-like_sf"/>
</dbReference>
<dbReference type="GO" id="GO:0016491">
    <property type="term" value="F:oxidoreductase activity"/>
    <property type="evidence" value="ECO:0007669"/>
    <property type="project" value="InterPro"/>
</dbReference>
<dbReference type="eggNOG" id="COG0604">
    <property type="taxonomic scope" value="Bacteria"/>
</dbReference>
<dbReference type="InterPro" id="IPR036291">
    <property type="entry name" value="NAD(P)-bd_dom_sf"/>
</dbReference>
<dbReference type="InterPro" id="IPR020843">
    <property type="entry name" value="ER"/>
</dbReference>
<dbReference type="SUPFAM" id="SSF50129">
    <property type="entry name" value="GroES-like"/>
    <property type="match status" value="1"/>
</dbReference>
<dbReference type="PANTHER" id="PTHR43677">
    <property type="entry name" value="SHORT-CHAIN DEHYDROGENASE/REDUCTASE"/>
    <property type="match status" value="1"/>
</dbReference>
<evidence type="ECO:0000313" key="3">
    <source>
        <dbReference type="Proteomes" id="UP000004931"/>
    </source>
</evidence>
<dbReference type="EMBL" id="AAVT01000014">
    <property type="protein sequence ID" value="EAW29843.1"/>
    <property type="molecule type" value="Genomic_DNA"/>
</dbReference>
<proteinExistence type="predicted"/>
<accession>A0YH75</accession>
<evidence type="ECO:0000259" key="1">
    <source>
        <dbReference type="SMART" id="SM00829"/>
    </source>
</evidence>
<dbReference type="Pfam" id="PF00107">
    <property type="entry name" value="ADH_zinc_N"/>
    <property type="match status" value="1"/>
</dbReference>
<protein>
    <submittedName>
        <fullName evidence="2">Alcohol dehydrogenase, zinc-containing</fullName>
    </submittedName>
</protein>
<evidence type="ECO:0000313" key="2">
    <source>
        <dbReference type="EMBL" id="EAW29843.1"/>
    </source>
</evidence>
<dbReference type="CDD" id="cd08241">
    <property type="entry name" value="QOR1"/>
    <property type="match status" value="1"/>
</dbReference>
<dbReference type="AlphaFoldDB" id="A0YH75"/>
<dbReference type="PANTHER" id="PTHR43677:SF4">
    <property type="entry name" value="QUINONE OXIDOREDUCTASE-LIKE PROTEIN 2"/>
    <property type="match status" value="1"/>
</dbReference>
<dbReference type="Gene3D" id="3.90.180.10">
    <property type="entry name" value="Medium-chain alcohol dehydrogenases, catalytic domain"/>
    <property type="match status" value="1"/>
</dbReference>
<organism evidence="2 3">
    <name type="scientific">marine gamma proteobacterium HTCC2143</name>
    <dbReference type="NCBI Taxonomy" id="247633"/>
    <lineage>
        <taxon>Bacteria</taxon>
        <taxon>Pseudomonadati</taxon>
        <taxon>Pseudomonadota</taxon>
        <taxon>Gammaproteobacteria</taxon>
        <taxon>Cellvibrionales</taxon>
        <taxon>Spongiibacteraceae</taxon>
        <taxon>BD1-7 clade</taxon>
    </lineage>
</organism>
<sequence length="325" mass="34655">MKALVCSELSADLNNLHFEDIELPTPGPGMVKLRMKAAAACFQDYLMAQGLYQLKPALPFTPGVEGAGEVIAVGEGVDNVKVGDAVVAGLGFGAYAEEAIVAARNVRIKPECLSFSEGAAYMSSYLTAYVALYRRAQLQPGETLLVHGAAGGIGLAACDLGKMFGATVIATASSEEKRNVLRARGVDYVLDVTKGFRDEVKHITNGQGADVIYDPVGGDVFNESCRCIAFDGRLLVMGFTSGEHVKIGTNYALIKGFSVMGVRAGEYGRRFPGRGLENNAWVDRMASTGKIKPYIGATFPLENVQDAINMVYQRQAIGKVIVTIP</sequence>
<dbReference type="OrthoDB" id="9785812at2"/>
<dbReference type="InterPro" id="IPR051397">
    <property type="entry name" value="Zn-ADH-like_protein"/>
</dbReference>
<dbReference type="SMART" id="SM00829">
    <property type="entry name" value="PKS_ER"/>
    <property type="match status" value="1"/>
</dbReference>
<gene>
    <name evidence="2" type="ORF">GP2143_12144</name>
</gene>
<keyword evidence="3" id="KW-1185">Reference proteome</keyword>